<accession>A0A1V9EF37</accession>
<dbReference type="NCBIfam" id="TIGR01656">
    <property type="entry name" value="Histidinol-ppas"/>
    <property type="match status" value="1"/>
</dbReference>
<dbReference type="InterPro" id="IPR004446">
    <property type="entry name" value="Heptose_bisP_phosphatase"/>
</dbReference>
<dbReference type="NCBIfam" id="TIGR01662">
    <property type="entry name" value="HAD-SF-IIIA"/>
    <property type="match status" value="1"/>
</dbReference>
<evidence type="ECO:0000313" key="11">
    <source>
        <dbReference type="EMBL" id="OQP44740.1"/>
    </source>
</evidence>
<keyword evidence="4 7" id="KW-0378">Hydrolase</keyword>
<feature type="site" description="Contributes to substrate recognition" evidence="9">
    <location>
        <position position="110"/>
    </location>
</feature>
<evidence type="ECO:0000256" key="6">
    <source>
        <dbReference type="ARBA" id="ARBA00031828"/>
    </source>
</evidence>
<keyword evidence="3 10" id="KW-0479">Metal-binding</keyword>
<dbReference type="GO" id="GO:0016791">
    <property type="term" value="F:phosphatase activity"/>
    <property type="evidence" value="ECO:0007669"/>
    <property type="project" value="InterPro"/>
</dbReference>
<evidence type="ECO:0000256" key="9">
    <source>
        <dbReference type="PIRSR" id="PIRSR004682-3"/>
    </source>
</evidence>
<evidence type="ECO:0000256" key="4">
    <source>
        <dbReference type="ARBA" id="ARBA00022801"/>
    </source>
</evidence>
<dbReference type="GO" id="GO:0005737">
    <property type="term" value="C:cytoplasm"/>
    <property type="evidence" value="ECO:0007669"/>
    <property type="project" value="UniProtKB-SubCell"/>
</dbReference>
<dbReference type="GO" id="GO:0005975">
    <property type="term" value="P:carbohydrate metabolic process"/>
    <property type="evidence" value="ECO:0007669"/>
    <property type="project" value="InterPro"/>
</dbReference>
<comment type="similarity">
    <text evidence="7">Belongs to the gmhB family.</text>
</comment>
<evidence type="ECO:0000256" key="7">
    <source>
        <dbReference type="PIRNR" id="PIRNR004682"/>
    </source>
</evidence>
<dbReference type="Pfam" id="PF13242">
    <property type="entry name" value="Hydrolase_like"/>
    <property type="match status" value="1"/>
</dbReference>
<evidence type="ECO:0000256" key="3">
    <source>
        <dbReference type="ARBA" id="ARBA00022723"/>
    </source>
</evidence>
<feature type="binding site" evidence="10">
    <location>
        <position position="99"/>
    </location>
    <ligand>
        <name>Zn(2+)</name>
        <dbReference type="ChEBI" id="CHEBI:29105"/>
    </ligand>
</feature>
<dbReference type="SUPFAM" id="SSF56784">
    <property type="entry name" value="HAD-like"/>
    <property type="match status" value="1"/>
</dbReference>
<feature type="binding site" evidence="10">
    <location>
        <position position="18"/>
    </location>
    <ligand>
        <name>Mg(2+)</name>
        <dbReference type="ChEBI" id="CHEBI:18420"/>
    </ligand>
</feature>
<dbReference type="AlphaFoldDB" id="A0A1V9EF37"/>
<comment type="subcellular location">
    <subcellularLocation>
        <location evidence="1 7">Cytoplasm</location>
    </subcellularLocation>
</comment>
<dbReference type="PANTHER" id="PTHR42891">
    <property type="entry name" value="D-GLYCERO-BETA-D-MANNO-HEPTOSE-1,7-BISPHOSPHATE 7-PHOSPHATASE"/>
    <property type="match status" value="1"/>
</dbReference>
<dbReference type="InterPro" id="IPR023214">
    <property type="entry name" value="HAD_sf"/>
</dbReference>
<organism evidence="11 12">
    <name type="scientific">Niastella yeongjuensis</name>
    <dbReference type="NCBI Taxonomy" id="354355"/>
    <lineage>
        <taxon>Bacteria</taxon>
        <taxon>Pseudomonadati</taxon>
        <taxon>Bacteroidota</taxon>
        <taxon>Chitinophagia</taxon>
        <taxon>Chitinophagales</taxon>
        <taxon>Chitinophagaceae</taxon>
        <taxon>Niastella</taxon>
    </lineage>
</organism>
<comment type="cofactor">
    <cofactor evidence="10">
        <name>Zn(2+)</name>
        <dbReference type="ChEBI" id="CHEBI:29105"/>
    </cofactor>
</comment>
<protein>
    <recommendedName>
        <fullName evidence="6 7">D,D-heptose 1,7-bisphosphate phosphatase</fullName>
        <ecNumber evidence="7">3.1.3.-</ecNumber>
    </recommendedName>
</protein>
<evidence type="ECO:0000256" key="1">
    <source>
        <dbReference type="ARBA" id="ARBA00004496"/>
    </source>
</evidence>
<dbReference type="GO" id="GO:0046872">
    <property type="term" value="F:metal ion binding"/>
    <property type="evidence" value="ECO:0007669"/>
    <property type="project" value="UniProtKB-KW"/>
</dbReference>
<dbReference type="RefSeq" id="WP_081202795.1">
    <property type="nucleotide sequence ID" value="NZ_FOCZ01000006.1"/>
</dbReference>
<sequence>MLDLKKIDRSWTLFLDRDGVINIEKYQDYVYTYDEFIFYEGVQDAIKALSALFGLVILTTNQRGVGRGLMTEAALQDIHTQMTRDIVGTGGRIDHIYYCVANDPYDPNRKPNPGMIYQAKKDFPAIDLQKSLIVGNNMSDMEFGRNGGIHTVFVKTTHPDQAIPHPAIDLAFNSLPDFAKALPVK</sequence>
<dbReference type="InterPro" id="IPR036412">
    <property type="entry name" value="HAD-like_sf"/>
</dbReference>
<dbReference type="Proteomes" id="UP000192610">
    <property type="component" value="Unassembled WGS sequence"/>
</dbReference>
<keyword evidence="10" id="KW-0862">Zinc</keyword>
<feature type="site" description="Contributes to substrate recognition" evidence="9">
    <location>
        <position position="109"/>
    </location>
</feature>
<feature type="site" description="Stabilizes the phosphoryl group" evidence="9">
    <location>
        <position position="60"/>
    </location>
</feature>
<feature type="active site" description="Nucleophile" evidence="8">
    <location>
        <position position="16"/>
    </location>
</feature>
<evidence type="ECO:0000256" key="2">
    <source>
        <dbReference type="ARBA" id="ARBA00022490"/>
    </source>
</evidence>
<comment type="cofactor">
    <cofactor evidence="10">
        <name>Mg(2+)</name>
        <dbReference type="ChEBI" id="CHEBI:18420"/>
    </cofactor>
</comment>
<proteinExistence type="inferred from homology"/>
<feature type="active site" description="Proton donor" evidence="8">
    <location>
        <position position="18"/>
    </location>
</feature>
<dbReference type="STRING" id="354355.SAMN05660816_03484"/>
<keyword evidence="5 7" id="KW-0119">Carbohydrate metabolism</keyword>
<keyword evidence="2 7" id="KW-0963">Cytoplasm</keyword>
<comment type="caution">
    <text evidence="11">The sequence shown here is derived from an EMBL/GenBank/DDBJ whole genome shotgun (WGS) entry which is preliminary data.</text>
</comment>
<dbReference type="InterPro" id="IPR006549">
    <property type="entry name" value="HAD-SF_hydro_IIIA"/>
</dbReference>
<dbReference type="InterPro" id="IPR006543">
    <property type="entry name" value="Histidinol-phos"/>
</dbReference>
<reference evidence="12" key="1">
    <citation type="submission" date="2016-04" db="EMBL/GenBank/DDBJ databases">
        <authorList>
            <person name="Chen L."/>
            <person name="Zhuang W."/>
            <person name="Wang G."/>
        </authorList>
    </citation>
    <scope>NUCLEOTIDE SEQUENCE [LARGE SCALE GENOMIC DNA]</scope>
    <source>
        <strain evidence="12">17621</strain>
    </source>
</reference>
<keyword evidence="12" id="KW-1185">Reference proteome</keyword>
<dbReference type="PIRSF" id="PIRSF004682">
    <property type="entry name" value="GmhB"/>
    <property type="match status" value="1"/>
</dbReference>
<evidence type="ECO:0000256" key="10">
    <source>
        <dbReference type="PIRSR" id="PIRSR004682-4"/>
    </source>
</evidence>
<evidence type="ECO:0000313" key="12">
    <source>
        <dbReference type="Proteomes" id="UP000192610"/>
    </source>
</evidence>
<keyword evidence="10" id="KW-0460">Magnesium</keyword>
<name>A0A1V9EF37_9BACT</name>
<dbReference type="EMBL" id="LVXG01000034">
    <property type="protein sequence ID" value="OQP44740.1"/>
    <property type="molecule type" value="Genomic_DNA"/>
</dbReference>
<gene>
    <name evidence="11" type="ORF">A4H97_10275</name>
</gene>
<dbReference type="EC" id="3.1.3.-" evidence="7"/>
<evidence type="ECO:0000256" key="5">
    <source>
        <dbReference type="ARBA" id="ARBA00023277"/>
    </source>
</evidence>
<feature type="binding site" evidence="10">
    <location>
        <position position="16"/>
    </location>
    <ligand>
        <name>Mg(2+)</name>
        <dbReference type="ChEBI" id="CHEBI:18420"/>
    </ligand>
</feature>
<dbReference type="OrthoDB" id="9803871at2"/>
<evidence type="ECO:0000256" key="8">
    <source>
        <dbReference type="PIRSR" id="PIRSR004682-1"/>
    </source>
</evidence>
<dbReference type="PANTHER" id="PTHR42891:SF1">
    <property type="entry name" value="D-GLYCERO-BETA-D-MANNO-HEPTOSE-1,7-BISPHOSPHATE 7-PHOSPHATASE"/>
    <property type="match status" value="1"/>
</dbReference>
<dbReference type="Gene3D" id="3.40.50.1000">
    <property type="entry name" value="HAD superfamily/HAD-like"/>
    <property type="match status" value="1"/>
</dbReference>